<comment type="caution">
    <text evidence="2">The sequence shown here is derived from an EMBL/GenBank/DDBJ whole genome shotgun (WGS) entry which is preliminary data.</text>
</comment>
<proteinExistence type="predicted"/>
<keyword evidence="3" id="KW-1185">Reference proteome</keyword>
<gene>
    <name evidence="2" type="ORF">Ahy_B03g064016</name>
</gene>
<evidence type="ECO:0000313" key="2">
    <source>
        <dbReference type="EMBL" id="RYR19272.1"/>
    </source>
</evidence>
<evidence type="ECO:0000256" key="1">
    <source>
        <dbReference type="SAM" id="MobiDB-lite"/>
    </source>
</evidence>
<name>A0A444ZZ13_ARAHY</name>
<dbReference type="EMBL" id="SDMP01000013">
    <property type="protein sequence ID" value="RYR19272.1"/>
    <property type="molecule type" value="Genomic_DNA"/>
</dbReference>
<feature type="compositionally biased region" description="Basic and acidic residues" evidence="1">
    <location>
        <begin position="42"/>
        <end position="55"/>
    </location>
</feature>
<sequence length="103" mass="11709">MNTDGNEKDGDETEIDDGMNHNGSPTGLHVPKLNHSSPPGNLKEEARAQQHEEHHSYHHGPPIRHISSNYREEKRREETGLEVFGYEVRGRVLLEDTEGWSLS</sequence>
<reference evidence="2 3" key="1">
    <citation type="submission" date="2019-01" db="EMBL/GenBank/DDBJ databases">
        <title>Sequencing of cultivated peanut Arachis hypogaea provides insights into genome evolution and oil improvement.</title>
        <authorList>
            <person name="Chen X."/>
        </authorList>
    </citation>
    <scope>NUCLEOTIDE SEQUENCE [LARGE SCALE GENOMIC DNA]</scope>
    <source>
        <strain evidence="3">cv. Fuhuasheng</strain>
        <tissue evidence="2">Leaves</tissue>
    </source>
</reference>
<evidence type="ECO:0000313" key="3">
    <source>
        <dbReference type="Proteomes" id="UP000289738"/>
    </source>
</evidence>
<feature type="region of interest" description="Disordered" evidence="1">
    <location>
        <begin position="1"/>
        <end position="77"/>
    </location>
</feature>
<accession>A0A444ZZ13</accession>
<dbReference type="AlphaFoldDB" id="A0A444ZZ13"/>
<dbReference type="Proteomes" id="UP000289738">
    <property type="component" value="Chromosome B03"/>
</dbReference>
<organism evidence="2 3">
    <name type="scientific">Arachis hypogaea</name>
    <name type="common">Peanut</name>
    <dbReference type="NCBI Taxonomy" id="3818"/>
    <lineage>
        <taxon>Eukaryota</taxon>
        <taxon>Viridiplantae</taxon>
        <taxon>Streptophyta</taxon>
        <taxon>Embryophyta</taxon>
        <taxon>Tracheophyta</taxon>
        <taxon>Spermatophyta</taxon>
        <taxon>Magnoliopsida</taxon>
        <taxon>eudicotyledons</taxon>
        <taxon>Gunneridae</taxon>
        <taxon>Pentapetalae</taxon>
        <taxon>rosids</taxon>
        <taxon>fabids</taxon>
        <taxon>Fabales</taxon>
        <taxon>Fabaceae</taxon>
        <taxon>Papilionoideae</taxon>
        <taxon>50 kb inversion clade</taxon>
        <taxon>dalbergioids sensu lato</taxon>
        <taxon>Dalbergieae</taxon>
        <taxon>Pterocarpus clade</taxon>
        <taxon>Arachis</taxon>
    </lineage>
</organism>
<protein>
    <submittedName>
        <fullName evidence="2">Uncharacterized protein</fullName>
    </submittedName>
</protein>